<dbReference type="EMBL" id="FNCE01000017">
    <property type="protein sequence ID" value="SDG51506.1"/>
    <property type="molecule type" value="Genomic_DNA"/>
</dbReference>
<gene>
    <name evidence="2" type="ORF">SAMN05216241_11721</name>
</gene>
<organism evidence="2 3">
    <name type="scientific">Limimonas halophila</name>
    <dbReference type="NCBI Taxonomy" id="1082479"/>
    <lineage>
        <taxon>Bacteria</taxon>
        <taxon>Pseudomonadati</taxon>
        <taxon>Pseudomonadota</taxon>
        <taxon>Alphaproteobacteria</taxon>
        <taxon>Rhodospirillales</taxon>
        <taxon>Rhodovibrionaceae</taxon>
        <taxon>Limimonas</taxon>
    </lineage>
</organism>
<accession>A0A1G7UVH6</accession>
<evidence type="ECO:0000313" key="2">
    <source>
        <dbReference type="EMBL" id="SDG51506.1"/>
    </source>
</evidence>
<dbReference type="Proteomes" id="UP000199415">
    <property type="component" value="Unassembled WGS sequence"/>
</dbReference>
<feature type="region of interest" description="Disordered" evidence="1">
    <location>
        <begin position="35"/>
        <end position="62"/>
    </location>
</feature>
<name>A0A1G7UVH6_9PROT</name>
<dbReference type="STRING" id="1082479.SAMN05216241_11721"/>
<reference evidence="2 3" key="1">
    <citation type="submission" date="2016-10" db="EMBL/GenBank/DDBJ databases">
        <authorList>
            <person name="de Groot N.N."/>
        </authorList>
    </citation>
    <scope>NUCLEOTIDE SEQUENCE [LARGE SCALE GENOMIC DNA]</scope>
    <source>
        <strain evidence="2 3">DSM 25584</strain>
    </source>
</reference>
<protein>
    <submittedName>
        <fullName evidence="2">Uncharacterized protein</fullName>
    </submittedName>
</protein>
<evidence type="ECO:0000313" key="3">
    <source>
        <dbReference type="Proteomes" id="UP000199415"/>
    </source>
</evidence>
<dbReference type="AlphaFoldDB" id="A0A1G7UVH6"/>
<proteinExistence type="predicted"/>
<evidence type="ECO:0000256" key="1">
    <source>
        <dbReference type="SAM" id="MobiDB-lite"/>
    </source>
</evidence>
<sequence>MVTVPAYGLPSTVTQAHRHEVPGRFAPAIPAIAETLSTDNHEDPTDDQRRGGGETFTTSLERSFASAGAQLHGAPRFGLDLSNSAFASLFHETPPPKVRPALAPRAAMAYRRPVQMPPDGAELARRVSLMV</sequence>
<keyword evidence="3" id="KW-1185">Reference proteome</keyword>
<feature type="compositionally biased region" description="Basic and acidic residues" evidence="1">
    <location>
        <begin position="39"/>
        <end position="52"/>
    </location>
</feature>
<dbReference type="RefSeq" id="WP_176758689.1">
    <property type="nucleotide sequence ID" value="NZ_FNCE01000017.1"/>
</dbReference>